<dbReference type="Gene3D" id="2.60.40.10">
    <property type="entry name" value="Immunoglobulins"/>
    <property type="match status" value="1"/>
</dbReference>
<dbReference type="InterPro" id="IPR008928">
    <property type="entry name" value="6-hairpin_glycosidase_sf"/>
</dbReference>
<feature type="signal peptide" evidence="4">
    <location>
        <begin position="1"/>
        <end position="26"/>
    </location>
</feature>
<dbReference type="PROSITE" id="PS51257">
    <property type="entry name" value="PROKAR_LIPOPROTEIN"/>
    <property type="match status" value="1"/>
</dbReference>
<feature type="domain" description="Glycoside hydrolase family 9" evidence="5">
    <location>
        <begin position="397"/>
        <end position="802"/>
    </location>
</feature>
<evidence type="ECO:0000259" key="6">
    <source>
        <dbReference type="Pfam" id="PF02927"/>
    </source>
</evidence>
<dbReference type="GO" id="GO:0008810">
    <property type="term" value="F:cellulase activity"/>
    <property type="evidence" value="ECO:0007669"/>
    <property type="project" value="InterPro"/>
</dbReference>
<keyword evidence="4" id="KW-0732">Signal</keyword>
<feature type="chain" id="PRO_5040824937" evidence="4">
    <location>
        <begin position="27"/>
        <end position="864"/>
    </location>
</feature>
<dbReference type="Proteomes" id="UP001139319">
    <property type="component" value="Unassembled WGS sequence"/>
</dbReference>
<evidence type="ECO:0000256" key="4">
    <source>
        <dbReference type="SAM" id="SignalP"/>
    </source>
</evidence>
<dbReference type="SUPFAM" id="SSF81296">
    <property type="entry name" value="E set domains"/>
    <property type="match status" value="1"/>
</dbReference>
<gene>
    <name evidence="7" type="ORF">M6D89_05225</name>
</gene>
<dbReference type="Pfam" id="PF02927">
    <property type="entry name" value="CelD_N"/>
    <property type="match status" value="1"/>
</dbReference>
<dbReference type="Pfam" id="PF00759">
    <property type="entry name" value="Glyco_hydro_9"/>
    <property type="match status" value="1"/>
</dbReference>
<keyword evidence="7" id="KW-0378">Hydrolase</keyword>
<feature type="domain" description="Cellulase Ig-like" evidence="6">
    <location>
        <begin position="279"/>
        <end position="358"/>
    </location>
</feature>
<dbReference type="GO" id="GO:0000272">
    <property type="term" value="P:polysaccharide catabolic process"/>
    <property type="evidence" value="ECO:0007669"/>
    <property type="project" value="UniProtKB-KW"/>
</dbReference>
<name>A0A9X2HUG8_9GAMM</name>
<organism evidence="7 8">
    <name type="scientific">Gilvimarinus xylanilyticus</name>
    <dbReference type="NCBI Taxonomy" id="2944139"/>
    <lineage>
        <taxon>Bacteria</taxon>
        <taxon>Pseudomonadati</taxon>
        <taxon>Pseudomonadota</taxon>
        <taxon>Gammaproteobacteria</taxon>
        <taxon>Cellvibrionales</taxon>
        <taxon>Cellvibrionaceae</taxon>
        <taxon>Gilvimarinus</taxon>
    </lineage>
</organism>
<dbReference type="InterPro" id="IPR004197">
    <property type="entry name" value="Cellulase_Ig-like"/>
</dbReference>
<dbReference type="CDD" id="cd02850">
    <property type="entry name" value="E_set_Cellulase_N"/>
    <property type="match status" value="1"/>
</dbReference>
<keyword evidence="8" id="KW-1185">Reference proteome</keyword>
<accession>A0A9X2HUG8</accession>
<reference evidence="7" key="1">
    <citation type="submission" date="2022-05" db="EMBL/GenBank/DDBJ databases">
        <authorList>
            <person name="Sun H.-N."/>
        </authorList>
    </citation>
    <scope>NUCLEOTIDE SEQUENCE</scope>
    <source>
        <strain evidence="7">HB14</strain>
    </source>
</reference>
<comment type="caution">
    <text evidence="7">The sequence shown here is derived from an EMBL/GenBank/DDBJ whole genome shotgun (WGS) entry which is preliminary data.</text>
</comment>
<evidence type="ECO:0000259" key="5">
    <source>
        <dbReference type="Pfam" id="PF00759"/>
    </source>
</evidence>
<evidence type="ECO:0000313" key="7">
    <source>
        <dbReference type="EMBL" id="MCP8898698.1"/>
    </source>
</evidence>
<proteinExistence type="inferred from homology"/>
<dbReference type="InterPro" id="IPR012341">
    <property type="entry name" value="6hp_glycosidase-like_sf"/>
</dbReference>
<dbReference type="RefSeq" id="WP_253966967.1">
    <property type="nucleotide sequence ID" value="NZ_JAMFTH010000001.1"/>
</dbReference>
<dbReference type="InterPro" id="IPR001701">
    <property type="entry name" value="Glyco_hydro_9"/>
</dbReference>
<evidence type="ECO:0000313" key="8">
    <source>
        <dbReference type="Proteomes" id="UP001139319"/>
    </source>
</evidence>
<keyword evidence="2" id="KW-0119">Carbohydrate metabolism</keyword>
<dbReference type="InterPro" id="IPR014756">
    <property type="entry name" value="Ig_E-set"/>
</dbReference>
<dbReference type="InterPro" id="IPR013783">
    <property type="entry name" value="Ig-like_fold"/>
</dbReference>
<dbReference type="EMBL" id="JAMFTH010000001">
    <property type="protein sequence ID" value="MCP8898698.1"/>
    <property type="molecule type" value="Genomic_DNA"/>
</dbReference>
<evidence type="ECO:0000256" key="3">
    <source>
        <dbReference type="ARBA" id="ARBA00023326"/>
    </source>
</evidence>
<evidence type="ECO:0000256" key="2">
    <source>
        <dbReference type="ARBA" id="ARBA00023277"/>
    </source>
</evidence>
<reference evidence="7" key="2">
    <citation type="submission" date="2023-01" db="EMBL/GenBank/DDBJ databases">
        <title>Gilvimarinus xylanilyticus HB14 isolated from Caulerpa lentillifera aquaculture base in Hainan, China.</title>
        <authorList>
            <person name="Zhang Y.-J."/>
        </authorList>
    </citation>
    <scope>NUCLEOTIDE SEQUENCE</scope>
    <source>
        <strain evidence="7">HB14</strain>
    </source>
</reference>
<comment type="similarity">
    <text evidence="1">Belongs to the glycosyl hydrolase 9 (cellulase E) family.</text>
</comment>
<evidence type="ECO:0000256" key="1">
    <source>
        <dbReference type="ARBA" id="ARBA00007072"/>
    </source>
</evidence>
<keyword evidence="3" id="KW-0624">Polysaccharide degradation</keyword>
<dbReference type="AlphaFoldDB" id="A0A9X2HUG8"/>
<dbReference type="SUPFAM" id="SSF48208">
    <property type="entry name" value="Six-hairpin glycosidases"/>
    <property type="match status" value="1"/>
</dbReference>
<sequence length="864" mass="95502">MYQLSRFTWRPLAAAIAGATLLAACASQPTSSQKSAFSINDKEYFDSAAVDVFAFSSKPGGLFFDSKTAGIEIVQHGERTATNGDVRLLHTPEQWDGMGQFVNREVNSQAGTITTELAYPEHGFSYRVQATSTATGLTVSVHLDQPLPADLEGKAGFNMEFVPAEYWDKTYLADGKPGQFPRSASTTDGMLMNEKGLTEPTPFASGKTLVLAPEDDERRVTISEALGDGELMLFDGRTKAQNGWYVVRDMIPAGTTGKVVEWNIEISAIPDWVREPVVGYSQVGYHPAQPKQAVIELDPNDTPESTVELLRINADGSTEVARSGKPEAWGDYLRYQYLTFDFSEVNEPGLYQLRYGSQTGNAFPISEDVLAKVWQPTLDFFFPVQMDHMLVREAYRVWHGRSHMDDALQAPPNYEHFDLYAHDENLDTDFAPFEHIDGLNYGGWYDAGDYDIRTQSQYHTVQGLVHAVEEFGIERDNTTVDQAKKFTQINRPDGQQDILQQIEHGTLALIAQHRAIGHAIPGIVAGRLYQYPHLGDGSTKTDNMVYDASMDPHADERAVGDMYEPSTVDPTAGEDLMPENGTHSGRFDDRWAFTSNTTALNYGSAAALAGASRVLGSLNADLAAESLETAKKVWEYEAGREPNTYRFGNTTGGKLEEEHLKAAVELLLATQEQKYADAVRLLLPQVKENFRGENVAMLVAALPYMDDAYAAELKTLAREYRDGISEIEKDNPYGVPITRGGWAGNGSVMGFGITNYWLNKAFPEIVEKDLVFRSLNYIYGTHPDSNYSFASGIGAESQTAAYGSNRADFSYIPGGVVPGVLVLAPDLPENKSNWPFFWGQNEYVIPMGSRYLFLTHAAQALLEK</sequence>
<dbReference type="Gene3D" id="1.50.10.10">
    <property type="match status" value="1"/>
</dbReference>
<protein>
    <submittedName>
        <fullName evidence="7">Glycoside hydrolase family 9 protein</fullName>
    </submittedName>
</protein>